<dbReference type="OrthoDB" id="3473300at2"/>
<keyword evidence="1" id="KW-0812">Transmembrane</keyword>
<sequence>MSRIRVLNTSIFLFVIFLLQETVVSRINFPIDGFSLYLAALMVLLSLEDRNGALVFGFIGGLIMDLSAAADTPFGQWALVLTAIGYLFSVNKESIGDFTDSPIIFLVFISLASALSLLLFLVIGAMLGQESGTFTHAISIIFANTLWSFLITPLFLPLIIKARTALLSNRERA</sequence>
<organism evidence="2 3">
    <name type="scientific">Candidatus Nanopelagicus limnae</name>
    <dbReference type="NCBI Taxonomy" id="1884634"/>
    <lineage>
        <taxon>Bacteria</taxon>
        <taxon>Bacillati</taxon>
        <taxon>Actinomycetota</taxon>
        <taxon>Actinomycetes</taxon>
        <taxon>Candidatus Nanopelagicales</taxon>
        <taxon>Candidatus Nanopelagicaceae</taxon>
        <taxon>Candidatus Nanopelagicus</taxon>
    </lineage>
</organism>
<dbReference type="EMBL" id="CP016768">
    <property type="protein sequence ID" value="ASY09611.1"/>
    <property type="molecule type" value="Genomic_DNA"/>
</dbReference>
<protein>
    <submittedName>
        <fullName evidence="2">Rod shape-determining protein MreD like protein</fullName>
    </submittedName>
</protein>
<feature type="transmembrane region" description="Helical" evidence="1">
    <location>
        <begin position="74"/>
        <end position="91"/>
    </location>
</feature>
<feature type="transmembrane region" description="Helical" evidence="1">
    <location>
        <begin position="36"/>
        <end position="62"/>
    </location>
</feature>
<dbReference type="Proteomes" id="UP000217153">
    <property type="component" value="Chromosome"/>
</dbReference>
<keyword evidence="3" id="KW-1185">Reference proteome</keyword>
<dbReference type="KEGG" id="abam:B1s21122_04620"/>
<dbReference type="AlphaFoldDB" id="A0A249JYL0"/>
<name>A0A249JYL0_9ACTN</name>
<reference evidence="3" key="1">
    <citation type="submission" date="2016-10" db="EMBL/GenBank/DDBJ databases">
        <title>High microdiversification within the ubiquitous acI lineage of Actinobacteria.</title>
        <authorList>
            <person name="Neuenschwander S.M."/>
            <person name="Salcher M."/>
            <person name="Ghai R."/>
            <person name="Pernthaler J."/>
        </authorList>
    </citation>
    <scope>NUCLEOTIDE SEQUENCE [LARGE SCALE GENOMIC DNA]</scope>
</reference>
<evidence type="ECO:0000256" key="1">
    <source>
        <dbReference type="SAM" id="Phobius"/>
    </source>
</evidence>
<proteinExistence type="predicted"/>
<keyword evidence="1" id="KW-0472">Membrane</keyword>
<accession>A0A249JYL0</accession>
<keyword evidence="1" id="KW-1133">Transmembrane helix</keyword>
<feature type="transmembrane region" description="Helical" evidence="1">
    <location>
        <begin position="6"/>
        <end position="24"/>
    </location>
</feature>
<dbReference type="RefSeq" id="WP_095680918.1">
    <property type="nucleotide sequence ID" value="NZ_CP016768.2"/>
</dbReference>
<feature type="transmembrane region" description="Helical" evidence="1">
    <location>
        <begin position="134"/>
        <end position="160"/>
    </location>
</feature>
<evidence type="ECO:0000313" key="3">
    <source>
        <dbReference type="Proteomes" id="UP000217153"/>
    </source>
</evidence>
<feature type="transmembrane region" description="Helical" evidence="1">
    <location>
        <begin position="103"/>
        <end position="128"/>
    </location>
</feature>
<gene>
    <name evidence="2" type="ORF">B1s21122_04620</name>
</gene>
<evidence type="ECO:0000313" key="2">
    <source>
        <dbReference type="EMBL" id="ASY09611.1"/>
    </source>
</evidence>